<name>A0A0T5P5Q9_9RHOB</name>
<dbReference type="InterPro" id="IPR013974">
    <property type="entry name" value="SAF"/>
</dbReference>
<evidence type="ECO:0000313" key="5">
    <source>
        <dbReference type="Proteomes" id="UP000325785"/>
    </source>
</evidence>
<dbReference type="CDD" id="cd11614">
    <property type="entry name" value="SAF_CpaB_FlgA_like"/>
    <property type="match status" value="1"/>
</dbReference>
<accession>A0A0T5P5Q9</accession>
<proteinExistence type="predicted"/>
<dbReference type="Proteomes" id="UP000325785">
    <property type="component" value="Chromosome"/>
</dbReference>
<dbReference type="RefSeq" id="WP_057818153.1">
    <property type="nucleotide sequence ID" value="NZ_CAXRJZ010000048.1"/>
</dbReference>
<protein>
    <submittedName>
        <fullName evidence="2 3">Pilus assembly protein CpaB</fullName>
    </submittedName>
</protein>
<dbReference type="SMART" id="SM00858">
    <property type="entry name" value="SAF"/>
    <property type="match status" value="1"/>
</dbReference>
<feature type="domain" description="SAF" evidence="1">
    <location>
        <begin position="48"/>
        <end position="116"/>
    </location>
</feature>
<dbReference type="PATRIC" id="fig|540747.5.peg.1389"/>
<dbReference type="NCBIfam" id="TIGR03177">
    <property type="entry name" value="pilus_cpaB"/>
    <property type="match status" value="1"/>
</dbReference>
<keyword evidence="4" id="KW-1185">Reference proteome</keyword>
<dbReference type="AlphaFoldDB" id="A0A0T5P5Q9"/>
<dbReference type="STRING" id="540747.SAMN04488031_11298"/>
<dbReference type="Proteomes" id="UP000051401">
    <property type="component" value="Unassembled WGS sequence"/>
</dbReference>
<dbReference type="InterPro" id="IPR031571">
    <property type="entry name" value="RcpC_dom"/>
</dbReference>
<dbReference type="InterPro" id="IPR017592">
    <property type="entry name" value="Pilus_assmbl_Flp-typ_CpaB"/>
</dbReference>
<evidence type="ECO:0000313" key="2">
    <source>
        <dbReference type="EMBL" id="KRS16523.1"/>
    </source>
</evidence>
<evidence type="ECO:0000313" key="4">
    <source>
        <dbReference type="Proteomes" id="UP000051401"/>
    </source>
</evidence>
<reference evidence="3 5" key="2">
    <citation type="submission" date="2018-08" db="EMBL/GenBank/DDBJ databases">
        <title>Genetic Globetrotter - A new plasmid hitch-hiking vast phylogenetic and geographic distances.</title>
        <authorList>
            <person name="Vollmers J."/>
            <person name="Petersen J."/>
        </authorList>
    </citation>
    <scope>NUCLEOTIDE SEQUENCE [LARGE SCALE GENOMIC DNA]</scope>
    <source>
        <strain evidence="3 5">DSM 26383</strain>
    </source>
</reference>
<organism evidence="2 4">
    <name type="scientific">Roseovarius indicus</name>
    <dbReference type="NCBI Taxonomy" id="540747"/>
    <lineage>
        <taxon>Bacteria</taxon>
        <taxon>Pseudomonadati</taxon>
        <taxon>Pseudomonadota</taxon>
        <taxon>Alphaproteobacteria</taxon>
        <taxon>Rhodobacterales</taxon>
        <taxon>Roseobacteraceae</taxon>
        <taxon>Roseovarius</taxon>
    </lineage>
</organism>
<evidence type="ECO:0000313" key="3">
    <source>
        <dbReference type="EMBL" id="QEW28171.1"/>
    </source>
</evidence>
<dbReference type="OrthoDB" id="163768at2"/>
<gene>
    <name evidence="3" type="ORF">RIdsm_03997</name>
    <name evidence="2" type="ORF">XM52_18210</name>
</gene>
<evidence type="ECO:0000259" key="1">
    <source>
        <dbReference type="SMART" id="SM00858"/>
    </source>
</evidence>
<sequence length="290" mass="31121">MRLVFGLVLVLGLGLAGFAVYMAKSYIQRYQAELAHERANRDPGIDTIEVYVAATPLKYGQELNLEDVRLTPFPAMSLPEGVFETQEALFPRGEGVPRTVLRSIEANEAILAVKVTAPGEEAGITSQLERGMRAFAINVDVSSGVSGFLRPGDRVDIYWTGQAANTSGAQLEGRGAKDVTKLIETNVKLIAVDQEANADTNEAIIARTVTVSARPQQVASLAQAQSTGQLSLSLVGAEDDSVAEAIEVDQRSLLGIEEQVVESAPIEQQVCTIRTRRGAEVIETPIPCTN</sequence>
<dbReference type="EMBL" id="CP031598">
    <property type="protein sequence ID" value="QEW28171.1"/>
    <property type="molecule type" value="Genomic_DNA"/>
</dbReference>
<dbReference type="KEGG" id="rid:RIdsm_03997"/>
<dbReference type="EMBL" id="LAXI01000013">
    <property type="protein sequence ID" value="KRS16523.1"/>
    <property type="molecule type" value="Genomic_DNA"/>
</dbReference>
<reference evidence="2 4" key="1">
    <citation type="submission" date="2015-04" db="EMBL/GenBank/DDBJ databases">
        <title>The draft genome sequence of Roseovarius indicus B108T.</title>
        <authorList>
            <person name="Li G."/>
            <person name="Lai Q."/>
            <person name="Shao Z."/>
            <person name="Yan P."/>
        </authorList>
    </citation>
    <scope>NUCLEOTIDE SEQUENCE [LARGE SCALE GENOMIC DNA]</scope>
    <source>
        <strain evidence="2 4">B108</strain>
    </source>
</reference>
<dbReference type="Pfam" id="PF16976">
    <property type="entry name" value="RcpC"/>
    <property type="match status" value="1"/>
</dbReference>